<feature type="binding site" evidence="4">
    <location>
        <position position="429"/>
    </location>
    <ligand>
        <name>S-adenosyl-L-methionine</name>
        <dbReference type="ChEBI" id="CHEBI:59789"/>
    </ligand>
</feature>
<protein>
    <submittedName>
        <fullName evidence="7">23S rRNA (Uracil(1939)-C(5))-methyltransferase RlmD</fullName>
        <ecNumber evidence="7">2.1.1.190</ecNumber>
    </submittedName>
</protein>
<name>A0ABR9ZZ30_9FIRM</name>
<dbReference type="InterPro" id="IPR029063">
    <property type="entry name" value="SAM-dependent_MTases_sf"/>
</dbReference>
<feature type="domain" description="TRAM" evidence="6">
    <location>
        <begin position="14"/>
        <end position="72"/>
    </location>
</feature>
<dbReference type="SUPFAM" id="SSF50249">
    <property type="entry name" value="Nucleic acid-binding proteins"/>
    <property type="match status" value="1"/>
</dbReference>
<evidence type="ECO:0000313" key="8">
    <source>
        <dbReference type="Proteomes" id="UP000614200"/>
    </source>
</evidence>
<dbReference type="PROSITE" id="PS01231">
    <property type="entry name" value="TRMA_2"/>
    <property type="match status" value="1"/>
</dbReference>
<dbReference type="InterPro" id="IPR030390">
    <property type="entry name" value="MeTrfase_TrmA_AS"/>
</dbReference>
<dbReference type="Proteomes" id="UP000614200">
    <property type="component" value="Unassembled WGS sequence"/>
</dbReference>
<evidence type="ECO:0000259" key="6">
    <source>
        <dbReference type="PROSITE" id="PS50926"/>
    </source>
</evidence>
<dbReference type="GO" id="GO:0032259">
    <property type="term" value="P:methylation"/>
    <property type="evidence" value="ECO:0007669"/>
    <property type="project" value="UniProtKB-KW"/>
</dbReference>
<dbReference type="Gene3D" id="3.40.50.150">
    <property type="entry name" value="Vaccinia Virus protein VP39"/>
    <property type="match status" value="1"/>
</dbReference>
<sequence length="505" mass="55794">MSKKNTKNVGSEKRFDKGDQIELYIEDITEDGDGIGKINGYTVFVHNALPGDHLVTTLIKVKKNYAIGIIHQMHEKSPMRVKAPCPYAAKCGGCQLQDLSYEGQVEYKANHIKSSLMRIGKLEESEIKWDGFKAMTEPLYYRNKGIYQLAMGKKGEIEMGFYRKRSHDLVDVAYCLLQSKVANALMKKVREALRLSGISFYDELTKKGALRRIMIRTTTPNQGESVEAMLVIVTTAVSSKLMRFVKDLEVLDSKIKSVYININDDLGNTNMSDQFDHISGKVYLTDYIGDVAFKISPQSFFQVNSVQTEVLYDEVVTNVQAIVDEIRASSEDQVEEKDGNKGLTVNGGKGITVMDLYCGIGSIGAYVAKKMPSISKIIGVEVIEGAIEDAKANAILNGLSNTEYVVGLAEEVIADLAEKHELPDIVILDPPRKGCDSSLIDTLIAMKAPHIVYVSCKPSTLARDLELLVAGGYEVKRTVGVDMFPMSTHVETIILMANSCSKAKK</sequence>
<comment type="caution">
    <text evidence="7">The sequence shown here is derived from an EMBL/GenBank/DDBJ whole genome shotgun (WGS) entry which is preliminary data.</text>
</comment>
<feature type="binding site" evidence="4">
    <location>
        <position position="381"/>
    </location>
    <ligand>
        <name>S-adenosyl-L-methionine</name>
        <dbReference type="ChEBI" id="CHEBI:59789"/>
    </ligand>
</feature>
<dbReference type="CDD" id="cd02440">
    <property type="entry name" value="AdoMet_MTases"/>
    <property type="match status" value="1"/>
</dbReference>
<dbReference type="InterPro" id="IPR030391">
    <property type="entry name" value="MeTrfase_TrmA_CS"/>
</dbReference>
<keyword evidence="3 4" id="KW-0949">S-adenosyl-L-methionine</keyword>
<comment type="similarity">
    <text evidence="4">Belongs to the class I-like SAM-binding methyltransferase superfamily. RNA M5U methyltransferase family.</text>
</comment>
<dbReference type="Pfam" id="PF05958">
    <property type="entry name" value="tRNA_U5-meth_tr"/>
    <property type="match status" value="1"/>
</dbReference>
<dbReference type="RefSeq" id="WP_194703651.1">
    <property type="nucleotide sequence ID" value="NZ_JADKNH010000015.1"/>
</dbReference>
<keyword evidence="8" id="KW-1185">Reference proteome</keyword>
<dbReference type="PROSITE" id="PS01230">
    <property type="entry name" value="TRMA_1"/>
    <property type="match status" value="1"/>
</dbReference>
<dbReference type="PANTHER" id="PTHR11061">
    <property type="entry name" value="RNA M5U METHYLTRANSFERASE"/>
    <property type="match status" value="1"/>
</dbReference>
<evidence type="ECO:0000256" key="1">
    <source>
        <dbReference type="ARBA" id="ARBA00022603"/>
    </source>
</evidence>
<feature type="active site" evidence="5">
    <location>
        <position position="456"/>
    </location>
</feature>
<dbReference type="GO" id="GO:0008168">
    <property type="term" value="F:methyltransferase activity"/>
    <property type="evidence" value="ECO:0007669"/>
    <property type="project" value="UniProtKB-KW"/>
</dbReference>
<dbReference type="PROSITE" id="PS51687">
    <property type="entry name" value="SAM_MT_RNA_M5U"/>
    <property type="match status" value="1"/>
</dbReference>
<dbReference type="InterPro" id="IPR002792">
    <property type="entry name" value="TRAM_dom"/>
</dbReference>
<evidence type="ECO:0000313" key="7">
    <source>
        <dbReference type="EMBL" id="MBF4695418.1"/>
    </source>
</evidence>
<dbReference type="EC" id="2.1.1.190" evidence="7"/>
<dbReference type="EMBL" id="JADKNH010000015">
    <property type="protein sequence ID" value="MBF4695418.1"/>
    <property type="molecule type" value="Genomic_DNA"/>
</dbReference>
<dbReference type="Pfam" id="PF01938">
    <property type="entry name" value="TRAM"/>
    <property type="match status" value="1"/>
</dbReference>
<dbReference type="Gene3D" id="2.40.50.140">
    <property type="entry name" value="Nucleic acid-binding proteins"/>
    <property type="match status" value="1"/>
</dbReference>
<reference evidence="7 8" key="1">
    <citation type="submission" date="2020-11" db="EMBL/GenBank/DDBJ databases">
        <title>Fusibacter basophilias sp. nov.</title>
        <authorList>
            <person name="Qiu D."/>
        </authorList>
    </citation>
    <scope>NUCLEOTIDE SEQUENCE [LARGE SCALE GENOMIC DNA]</scope>
    <source>
        <strain evidence="7 8">Q10-2</strain>
    </source>
</reference>
<dbReference type="PANTHER" id="PTHR11061:SF30">
    <property type="entry name" value="TRNA (URACIL(54)-C(5))-METHYLTRANSFERASE"/>
    <property type="match status" value="1"/>
</dbReference>
<dbReference type="NCBIfam" id="TIGR00479">
    <property type="entry name" value="rumA"/>
    <property type="match status" value="1"/>
</dbReference>
<dbReference type="PROSITE" id="PS50926">
    <property type="entry name" value="TRAM"/>
    <property type="match status" value="1"/>
</dbReference>
<feature type="binding site" evidence="4">
    <location>
        <position position="302"/>
    </location>
    <ligand>
        <name>S-adenosyl-L-methionine</name>
        <dbReference type="ChEBI" id="CHEBI:59789"/>
    </ligand>
</feature>
<proteinExistence type="inferred from homology"/>
<evidence type="ECO:0000256" key="2">
    <source>
        <dbReference type="ARBA" id="ARBA00022679"/>
    </source>
</evidence>
<feature type="active site" description="Nucleophile" evidence="4">
    <location>
        <position position="456"/>
    </location>
</feature>
<gene>
    <name evidence="7" type="primary">rlmD</name>
    <name evidence="7" type="ORF">ISU02_20170</name>
</gene>
<organism evidence="7 8">
    <name type="scientific">Fusibacter ferrireducens</name>
    <dbReference type="NCBI Taxonomy" id="2785058"/>
    <lineage>
        <taxon>Bacteria</taxon>
        <taxon>Bacillati</taxon>
        <taxon>Bacillota</taxon>
        <taxon>Clostridia</taxon>
        <taxon>Eubacteriales</taxon>
        <taxon>Eubacteriales Family XII. Incertae Sedis</taxon>
        <taxon>Fusibacter</taxon>
    </lineage>
</organism>
<accession>A0ABR9ZZ30</accession>
<dbReference type="InterPro" id="IPR010280">
    <property type="entry name" value="U5_MeTrfase_fam"/>
</dbReference>
<keyword evidence="1 4" id="KW-0489">Methyltransferase</keyword>
<keyword evidence="2 4" id="KW-0808">Transferase</keyword>
<dbReference type="SUPFAM" id="SSF53335">
    <property type="entry name" value="S-adenosyl-L-methionine-dependent methyltransferases"/>
    <property type="match status" value="1"/>
</dbReference>
<evidence type="ECO:0000256" key="3">
    <source>
        <dbReference type="ARBA" id="ARBA00022691"/>
    </source>
</evidence>
<dbReference type="Gene3D" id="2.40.50.1070">
    <property type="match status" value="1"/>
</dbReference>
<dbReference type="InterPro" id="IPR012340">
    <property type="entry name" value="NA-bd_OB-fold"/>
</dbReference>
<feature type="binding site" evidence="4">
    <location>
        <position position="357"/>
    </location>
    <ligand>
        <name>S-adenosyl-L-methionine</name>
        <dbReference type="ChEBI" id="CHEBI:59789"/>
    </ligand>
</feature>
<evidence type="ECO:0000256" key="5">
    <source>
        <dbReference type="PROSITE-ProRule" id="PRU10015"/>
    </source>
</evidence>
<evidence type="ECO:0000256" key="4">
    <source>
        <dbReference type="PROSITE-ProRule" id="PRU01024"/>
    </source>
</evidence>